<dbReference type="GeneID" id="19526069"/>
<proteinExistence type="predicted"/>
<dbReference type="Proteomes" id="UP000026900">
    <property type="component" value="Segment"/>
</dbReference>
<accession>A0A024B115</accession>
<evidence type="ECO:0000313" key="2">
    <source>
        <dbReference type="EMBL" id="AHZ10087.1"/>
    </source>
</evidence>
<protein>
    <submittedName>
        <fullName evidence="2">Terminase large subunit</fullName>
    </submittedName>
</protein>
<dbReference type="InterPro" id="IPR046453">
    <property type="entry name" value="GpA_ATPase"/>
</dbReference>
<evidence type="ECO:0000313" key="3">
    <source>
        <dbReference type="Proteomes" id="UP000026900"/>
    </source>
</evidence>
<dbReference type="Pfam" id="PF05876">
    <property type="entry name" value="GpA_ATPase"/>
    <property type="match status" value="1"/>
</dbReference>
<dbReference type="KEGG" id="vg:19526069"/>
<name>A0A024B115_9CAUD</name>
<evidence type="ECO:0000259" key="1">
    <source>
        <dbReference type="Pfam" id="PF05876"/>
    </source>
</evidence>
<dbReference type="EMBL" id="KJ489399">
    <property type="protein sequence ID" value="AHZ10087.1"/>
    <property type="molecule type" value="Genomic_DNA"/>
</dbReference>
<dbReference type="GO" id="GO:0016887">
    <property type="term" value="F:ATP hydrolysis activity"/>
    <property type="evidence" value="ECO:0007669"/>
    <property type="project" value="InterPro"/>
</dbReference>
<dbReference type="InterPro" id="IPR027417">
    <property type="entry name" value="P-loop_NTPase"/>
</dbReference>
<feature type="domain" description="Phage terminase large subunit GpA ATPase" evidence="1">
    <location>
        <begin position="65"/>
        <end position="281"/>
    </location>
</feature>
<organism evidence="2 3">
    <name type="scientific">Bacillus phage Hakuna</name>
    <dbReference type="NCBI Taxonomy" id="1486659"/>
    <lineage>
        <taxon>Viruses</taxon>
        <taxon>Duplodnaviria</taxon>
        <taxon>Heunggongvirae</taxon>
        <taxon>Uroviricota</taxon>
        <taxon>Caudoviricetes</taxon>
        <taxon>Herelleviridae</taxon>
        <taxon>Bastillevirinae</taxon>
        <taxon>Wphvirus</taxon>
        <taxon>Wphvirus hakuna</taxon>
    </lineage>
</organism>
<keyword evidence="3" id="KW-1185">Reference proteome</keyword>
<dbReference type="Gene3D" id="3.40.50.300">
    <property type="entry name" value="P-loop containing nucleotide triphosphate hydrolases"/>
    <property type="match status" value="1"/>
</dbReference>
<sequence length="599" mass="68874">MSNITGELIQRIAKQTFGRTDLTKEELTYILTMVNCSSYLLKNHSVKSHPITFHVSGKDAARKQAHRPWQVDIINDTHPDKAVIKSRQLGLSEVGVGEMMHFADIHSYAGVKCLYTFPTNRQMKDFVSTRINPLLASGYYGSITDPYVDSLDKKKIRNSFLIFRSSSKAAAVEGIDIDYLSMDEYDRVPASAEQSAIESMASSQFKIMRRWSTPTVPNYGIHKLFEESDQRIYMHKCDACNYTQEIDYDLNVECLDPSGVDTLAKTVRDGTYRFICQKCKAPLDRWYNGLWVPRYADRSLNNQGKRGYLISQLNAVWLSADDIKRKEINSESKQHFYNYVLGFPYQDVALAVQPDDVFKHKRDYLPRALTNRGDYRFISVGIDWGNRHWVTIRGFKDDGRIDLIRMFSIERARGVANIEADLWQVINEIAPYQPDIICADIGDSGNYVDKLIQHFGEGVAYGVKVNPNPRSTGQIVPVWSENRNMVTVDKLTQNKKHIADMKMGRLGFYQEEDQLLKLYLEHWQNVVIRDEQDEKTKEMYQVIMDKGPDHFAQSSVYSMVGMEHVLEPYIKKTFENAFDYTALDVMGSSAKPDIFEKGW</sequence>
<dbReference type="RefSeq" id="YP_009036518.1">
    <property type="nucleotide sequence ID" value="NC_024213.1"/>
</dbReference>
<reference evidence="3" key="1">
    <citation type="submission" date="2014-09" db="EMBL/GenBank/DDBJ databases">
        <authorList>
            <person name="Sauder A.B."/>
            <person name="McKenzie Q.R."/>
            <person name="Temple L.M."/>
            <person name="Alexis B.K."/>
            <person name="Al-Atrache Z."/>
            <person name="Lewis L.O."/>
            <person name="Loesser-Casey K.E."/>
            <person name="Mitchell K.J."/>
        </authorList>
    </citation>
    <scope>NUCLEOTIDE SEQUENCE [LARGE SCALE GENOMIC DNA]</scope>
</reference>